<name>A0A1I4NCA4_9BACI</name>
<dbReference type="OrthoDB" id="9801163at2"/>
<keyword evidence="5" id="KW-0029">Amino-acid transport</keyword>
<feature type="transmembrane region" description="Helical" evidence="8">
    <location>
        <begin position="53"/>
        <end position="76"/>
    </location>
</feature>
<evidence type="ECO:0000256" key="1">
    <source>
        <dbReference type="ARBA" id="ARBA00004651"/>
    </source>
</evidence>
<accession>A0A1I4NCA4</accession>
<comment type="similarity">
    <text evidence="2">Belongs to the binding-protein-dependent transport system permease family. CysTW subfamily.</text>
</comment>
<keyword evidence="7 8" id="KW-0472">Membrane</keyword>
<dbReference type="Proteomes" id="UP000198565">
    <property type="component" value="Unassembled WGS sequence"/>
</dbReference>
<evidence type="ECO:0000256" key="6">
    <source>
        <dbReference type="ARBA" id="ARBA00022989"/>
    </source>
</evidence>
<feature type="transmembrane region" description="Helical" evidence="8">
    <location>
        <begin position="82"/>
        <end position="100"/>
    </location>
</feature>
<dbReference type="InterPro" id="IPR051204">
    <property type="entry name" value="ABC_transp_perm/SBD"/>
</dbReference>
<evidence type="ECO:0000256" key="5">
    <source>
        <dbReference type="ARBA" id="ARBA00022970"/>
    </source>
</evidence>
<evidence type="ECO:0000313" key="10">
    <source>
        <dbReference type="EMBL" id="SFM13154.1"/>
    </source>
</evidence>
<keyword evidence="3 8" id="KW-0813">Transport</keyword>
<reference evidence="11" key="1">
    <citation type="submission" date="2016-10" db="EMBL/GenBank/DDBJ databases">
        <authorList>
            <person name="Varghese N."/>
            <person name="Submissions S."/>
        </authorList>
    </citation>
    <scope>NUCLEOTIDE SEQUENCE [LARGE SCALE GENOMIC DNA]</scope>
    <source>
        <strain evidence="11">CGMCC 1.4250</strain>
    </source>
</reference>
<dbReference type="PROSITE" id="PS50928">
    <property type="entry name" value="ABC_TM1"/>
    <property type="match status" value="1"/>
</dbReference>
<sequence length="215" mass="23023">MSFLQDLSQYMVENSSLLFDLTIEHILMVVYGIALALAIGMPLGIIAARFERLAPFIISLTNILQLIPSLAMLAILMLYFGLGFQTMVVGLFLYSLMPIVRNTYVGIREVDDSIMEAGKGSGMTPLQLLAKVQLPLSIPFLLAGLRVASVIAIAVACIGPYIGAEGLGKEIISGISLQSEVKIYAGAIPATLLAIIADLALGLLEKKAKKRMALV</sequence>
<dbReference type="AlphaFoldDB" id="A0A1I4NCA4"/>
<dbReference type="GO" id="GO:0055085">
    <property type="term" value="P:transmembrane transport"/>
    <property type="evidence" value="ECO:0007669"/>
    <property type="project" value="InterPro"/>
</dbReference>
<dbReference type="Gene3D" id="1.10.3720.10">
    <property type="entry name" value="MetI-like"/>
    <property type="match status" value="1"/>
</dbReference>
<proteinExistence type="inferred from homology"/>
<organism evidence="10 11">
    <name type="scientific">Gracilibacillus orientalis</name>
    <dbReference type="NCBI Taxonomy" id="334253"/>
    <lineage>
        <taxon>Bacteria</taxon>
        <taxon>Bacillati</taxon>
        <taxon>Bacillota</taxon>
        <taxon>Bacilli</taxon>
        <taxon>Bacillales</taxon>
        <taxon>Bacillaceae</taxon>
        <taxon>Gracilibacillus</taxon>
    </lineage>
</organism>
<feature type="transmembrane region" description="Helical" evidence="8">
    <location>
        <begin position="183"/>
        <end position="204"/>
    </location>
</feature>
<evidence type="ECO:0000256" key="8">
    <source>
        <dbReference type="RuleBase" id="RU363032"/>
    </source>
</evidence>
<dbReference type="PANTHER" id="PTHR30177:SF4">
    <property type="entry name" value="OSMOPROTECTANT IMPORT PERMEASE PROTEIN OSMW"/>
    <property type="match status" value="1"/>
</dbReference>
<dbReference type="STRING" id="334253.SAMN04487943_108111"/>
<dbReference type="SUPFAM" id="SSF161098">
    <property type="entry name" value="MetI-like"/>
    <property type="match status" value="1"/>
</dbReference>
<evidence type="ECO:0000256" key="4">
    <source>
        <dbReference type="ARBA" id="ARBA00022692"/>
    </source>
</evidence>
<dbReference type="GO" id="GO:0006865">
    <property type="term" value="P:amino acid transport"/>
    <property type="evidence" value="ECO:0007669"/>
    <property type="project" value="UniProtKB-KW"/>
</dbReference>
<protein>
    <submittedName>
        <fullName evidence="10">Osmoprotectant transport system permease protein</fullName>
    </submittedName>
</protein>
<dbReference type="GO" id="GO:0031460">
    <property type="term" value="P:glycine betaine transport"/>
    <property type="evidence" value="ECO:0007669"/>
    <property type="project" value="TreeGrafter"/>
</dbReference>
<keyword evidence="6 8" id="KW-1133">Transmembrane helix</keyword>
<dbReference type="InterPro" id="IPR000515">
    <property type="entry name" value="MetI-like"/>
</dbReference>
<dbReference type="Pfam" id="PF00528">
    <property type="entry name" value="BPD_transp_1"/>
    <property type="match status" value="1"/>
</dbReference>
<keyword evidence="4 8" id="KW-0812">Transmembrane</keyword>
<feature type="domain" description="ABC transmembrane type-1" evidence="9">
    <location>
        <begin position="22"/>
        <end position="205"/>
    </location>
</feature>
<dbReference type="InterPro" id="IPR035906">
    <property type="entry name" value="MetI-like_sf"/>
</dbReference>
<dbReference type="CDD" id="cd06261">
    <property type="entry name" value="TM_PBP2"/>
    <property type="match status" value="1"/>
</dbReference>
<feature type="transmembrane region" description="Helical" evidence="8">
    <location>
        <begin position="26"/>
        <end position="46"/>
    </location>
</feature>
<dbReference type="GO" id="GO:0005886">
    <property type="term" value="C:plasma membrane"/>
    <property type="evidence" value="ECO:0007669"/>
    <property type="project" value="UniProtKB-SubCell"/>
</dbReference>
<dbReference type="RefSeq" id="WP_091484453.1">
    <property type="nucleotide sequence ID" value="NZ_FOTR01000008.1"/>
</dbReference>
<feature type="transmembrane region" description="Helical" evidence="8">
    <location>
        <begin position="140"/>
        <end position="163"/>
    </location>
</feature>
<dbReference type="PANTHER" id="PTHR30177">
    <property type="entry name" value="GLYCINE BETAINE/L-PROLINE TRANSPORT SYSTEM PERMEASE PROTEIN PROW"/>
    <property type="match status" value="1"/>
</dbReference>
<evidence type="ECO:0000256" key="2">
    <source>
        <dbReference type="ARBA" id="ARBA00007069"/>
    </source>
</evidence>
<evidence type="ECO:0000313" key="11">
    <source>
        <dbReference type="Proteomes" id="UP000198565"/>
    </source>
</evidence>
<comment type="subcellular location">
    <subcellularLocation>
        <location evidence="1 8">Cell membrane</location>
        <topology evidence="1 8">Multi-pass membrane protein</topology>
    </subcellularLocation>
</comment>
<evidence type="ECO:0000259" key="9">
    <source>
        <dbReference type="PROSITE" id="PS50928"/>
    </source>
</evidence>
<evidence type="ECO:0000256" key="7">
    <source>
        <dbReference type="ARBA" id="ARBA00023136"/>
    </source>
</evidence>
<dbReference type="EMBL" id="FOTR01000008">
    <property type="protein sequence ID" value="SFM13154.1"/>
    <property type="molecule type" value="Genomic_DNA"/>
</dbReference>
<gene>
    <name evidence="10" type="ORF">SAMN04487943_108111</name>
</gene>
<keyword evidence="11" id="KW-1185">Reference proteome</keyword>
<dbReference type="FunFam" id="1.10.3720.10:FF:000001">
    <property type="entry name" value="Glycine betaine ABC transporter, permease"/>
    <property type="match status" value="1"/>
</dbReference>
<evidence type="ECO:0000256" key="3">
    <source>
        <dbReference type="ARBA" id="ARBA00022448"/>
    </source>
</evidence>